<feature type="signal peptide" evidence="2">
    <location>
        <begin position="1"/>
        <end position="20"/>
    </location>
</feature>
<feature type="compositionally biased region" description="Basic and acidic residues" evidence="1">
    <location>
        <begin position="30"/>
        <end position="45"/>
    </location>
</feature>
<evidence type="ECO:0000256" key="1">
    <source>
        <dbReference type="SAM" id="MobiDB-lite"/>
    </source>
</evidence>
<keyword evidence="2" id="KW-0732">Signal</keyword>
<feature type="region of interest" description="Disordered" evidence="1">
    <location>
        <begin position="24"/>
        <end position="45"/>
    </location>
</feature>
<comment type="caution">
    <text evidence="3">The sequence shown here is derived from an EMBL/GenBank/DDBJ whole genome shotgun (WGS) entry which is preliminary data.</text>
</comment>
<gene>
    <name evidence="3" type="ORF">THAOC_10929</name>
</gene>
<evidence type="ECO:0000313" key="3">
    <source>
        <dbReference type="EMBL" id="EJK67956.1"/>
    </source>
</evidence>
<protein>
    <submittedName>
        <fullName evidence="3">Uncharacterized protein</fullName>
    </submittedName>
</protein>
<keyword evidence="4" id="KW-1185">Reference proteome</keyword>
<dbReference type="EMBL" id="AGNL01012323">
    <property type="protein sequence ID" value="EJK67956.1"/>
    <property type="molecule type" value="Genomic_DNA"/>
</dbReference>
<dbReference type="Proteomes" id="UP000266841">
    <property type="component" value="Unassembled WGS sequence"/>
</dbReference>
<feature type="non-terminal residue" evidence="3">
    <location>
        <position position="182"/>
    </location>
</feature>
<name>K0T3J0_THAOC</name>
<feature type="chain" id="PRO_5003841585" evidence="2">
    <location>
        <begin position="21"/>
        <end position="182"/>
    </location>
</feature>
<accession>K0T3J0</accession>
<dbReference type="AlphaFoldDB" id="K0T3J0"/>
<evidence type="ECO:0000256" key="2">
    <source>
        <dbReference type="SAM" id="SignalP"/>
    </source>
</evidence>
<proteinExistence type="predicted"/>
<evidence type="ECO:0000313" key="4">
    <source>
        <dbReference type="Proteomes" id="UP000266841"/>
    </source>
</evidence>
<dbReference type="eggNOG" id="ENOG502RW8N">
    <property type="taxonomic scope" value="Eukaryota"/>
</dbReference>
<sequence length="182" mass="19738">MRHPSALLFAASLAALGSSAFRFGDGNPQAERRTPPSSKHHDARDDAAASALRPRATAHTAVDTRLFSYTAPVDSDEMRTLGMDLILRAAREAGATEPMIDVEWKADRIVVTVDVNADEDYGGDAPAGVLLGEALDDDLEENSSLDYFEDEDVVYDGEDMDDEAFLDEDEFDPESLGLVADE</sequence>
<organism evidence="3 4">
    <name type="scientific">Thalassiosira oceanica</name>
    <name type="common">Marine diatom</name>
    <dbReference type="NCBI Taxonomy" id="159749"/>
    <lineage>
        <taxon>Eukaryota</taxon>
        <taxon>Sar</taxon>
        <taxon>Stramenopiles</taxon>
        <taxon>Ochrophyta</taxon>
        <taxon>Bacillariophyta</taxon>
        <taxon>Coscinodiscophyceae</taxon>
        <taxon>Thalassiosirophycidae</taxon>
        <taxon>Thalassiosirales</taxon>
        <taxon>Thalassiosiraceae</taxon>
        <taxon>Thalassiosira</taxon>
    </lineage>
</organism>
<reference evidence="3 4" key="1">
    <citation type="journal article" date="2012" name="Genome Biol.">
        <title>Genome and low-iron response of an oceanic diatom adapted to chronic iron limitation.</title>
        <authorList>
            <person name="Lommer M."/>
            <person name="Specht M."/>
            <person name="Roy A.S."/>
            <person name="Kraemer L."/>
            <person name="Andreson R."/>
            <person name="Gutowska M.A."/>
            <person name="Wolf J."/>
            <person name="Bergner S.V."/>
            <person name="Schilhabel M.B."/>
            <person name="Klostermeier U.C."/>
            <person name="Beiko R.G."/>
            <person name="Rosenstiel P."/>
            <person name="Hippler M."/>
            <person name="Laroche J."/>
        </authorList>
    </citation>
    <scope>NUCLEOTIDE SEQUENCE [LARGE SCALE GENOMIC DNA]</scope>
    <source>
        <strain evidence="3 4">CCMP1005</strain>
    </source>
</reference>